<protein>
    <submittedName>
        <fullName evidence="1">Unannotated protein</fullName>
    </submittedName>
</protein>
<accession>A0A6J6MFD3</accession>
<dbReference type="Gene3D" id="3.40.50.2000">
    <property type="entry name" value="Glycogen Phosphorylase B"/>
    <property type="match status" value="2"/>
</dbReference>
<name>A0A6J6MFD3_9ZZZZ</name>
<dbReference type="AlphaFoldDB" id="A0A6J6MFD3"/>
<sequence>MVARAGTGTTQFISDGVEGLIAADDAGSAAALIRLARDRELLNSLSAHNASTAPSQTWPAVLEQVRVGYAEALKRIGK</sequence>
<reference evidence="1" key="1">
    <citation type="submission" date="2020-05" db="EMBL/GenBank/DDBJ databases">
        <authorList>
            <person name="Chiriac C."/>
            <person name="Salcher M."/>
            <person name="Ghai R."/>
            <person name="Kavagutti S V."/>
        </authorList>
    </citation>
    <scope>NUCLEOTIDE SEQUENCE</scope>
</reference>
<evidence type="ECO:0000313" key="1">
    <source>
        <dbReference type="EMBL" id="CAB4671658.1"/>
    </source>
</evidence>
<organism evidence="1">
    <name type="scientific">freshwater metagenome</name>
    <dbReference type="NCBI Taxonomy" id="449393"/>
    <lineage>
        <taxon>unclassified sequences</taxon>
        <taxon>metagenomes</taxon>
        <taxon>ecological metagenomes</taxon>
    </lineage>
</organism>
<dbReference type="EMBL" id="CAEZWW010000062">
    <property type="protein sequence ID" value="CAB4671658.1"/>
    <property type="molecule type" value="Genomic_DNA"/>
</dbReference>
<proteinExistence type="predicted"/>
<gene>
    <name evidence="1" type="ORF">UFOPK2310_00646</name>
</gene>